<dbReference type="PANTHER" id="PTHR31987">
    <property type="entry name" value="GLUTAMINASE A-RELATED"/>
    <property type="match status" value="1"/>
</dbReference>
<keyword evidence="2" id="KW-1185">Reference proteome</keyword>
<dbReference type="OrthoDB" id="3918848at2759"/>
<sequence>GALSALSDLAKTRNAAAIIHCGNFGFYGANFMDFSRNRNLASIVRHSALVTGQRRQRLLELDEASFREDLKREPVSELVDFLEGRKIFSVPIYVTYGRYEDVHVLDKFTNGTYMIPNLHIIYDSNSMSLNLSPSLAPLRLLGLGGALVSNSLFDHAEADCSQAGGDGEMWASMLQVGQVVREAKETMESGEIRVLVASVCPAVEALVGQLALCVQVRWRACARGLGRLLFGFLGSPL</sequence>
<feature type="non-terminal residue" evidence="1">
    <location>
        <position position="1"/>
    </location>
</feature>
<dbReference type="EMBL" id="KZ995250">
    <property type="protein sequence ID" value="RKO91061.1"/>
    <property type="molecule type" value="Genomic_DNA"/>
</dbReference>
<evidence type="ECO:0000313" key="1">
    <source>
        <dbReference type="EMBL" id="RKO91061.1"/>
    </source>
</evidence>
<proteinExistence type="predicted"/>
<dbReference type="AlphaFoldDB" id="A0A4P9WEB9"/>
<accession>A0A4P9WEB9</accession>
<evidence type="ECO:0000313" key="2">
    <source>
        <dbReference type="Proteomes" id="UP000269721"/>
    </source>
</evidence>
<dbReference type="PANTHER" id="PTHR31987:SF11">
    <property type="entry name" value="DUF2433 DOMAIN-CONTAINING PROTEIN"/>
    <property type="match status" value="1"/>
</dbReference>
<name>A0A4P9WEB9_9FUNG</name>
<reference evidence="2" key="1">
    <citation type="journal article" date="2018" name="Nat. Microbiol.">
        <title>Leveraging single-cell genomics to expand the fungal tree of life.</title>
        <authorList>
            <person name="Ahrendt S.R."/>
            <person name="Quandt C.A."/>
            <person name="Ciobanu D."/>
            <person name="Clum A."/>
            <person name="Salamov A."/>
            <person name="Andreopoulos B."/>
            <person name="Cheng J.F."/>
            <person name="Woyke T."/>
            <person name="Pelin A."/>
            <person name="Henrissat B."/>
            <person name="Reynolds N.K."/>
            <person name="Benny G.L."/>
            <person name="Smith M.E."/>
            <person name="James T.Y."/>
            <person name="Grigoriev I.V."/>
        </authorList>
    </citation>
    <scope>NUCLEOTIDE SEQUENCE [LARGE SCALE GENOMIC DNA]</scope>
</reference>
<organism evidence="1 2">
    <name type="scientific">Blyttiomyces helicus</name>
    <dbReference type="NCBI Taxonomy" id="388810"/>
    <lineage>
        <taxon>Eukaryota</taxon>
        <taxon>Fungi</taxon>
        <taxon>Fungi incertae sedis</taxon>
        <taxon>Chytridiomycota</taxon>
        <taxon>Chytridiomycota incertae sedis</taxon>
        <taxon>Chytridiomycetes</taxon>
        <taxon>Chytridiomycetes incertae sedis</taxon>
        <taxon>Blyttiomyces</taxon>
    </lineage>
</organism>
<protein>
    <submittedName>
        <fullName evidence="1">Uncharacterized protein</fullName>
    </submittedName>
</protein>
<dbReference type="Proteomes" id="UP000269721">
    <property type="component" value="Unassembled WGS sequence"/>
</dbReference>
<gene>
    <name evidence="1" type="ORF">BDK51DRAFT_23033</name>
</gene>
<dbReference type="InterPro" id="IPR052743">
    <property type="entry name" value="Glutaminase_GtaA"/>
</dbReference>